<protein>
    <submittedName>
        <fullName evidence="1">YdeI/OmpD-associated family protein</fullName>
    </submittedName>
</protein>
<dbReference type="AlphaFoldDB" id="A0AA97I7T5"/>
<organism evidence="1 2">
    <name type="scientific">Microbacterium betulae</name>
    <dbReference type="NCBI Taxonomy" id="2981139"/>
    <lineage>
        <taxon>Bacteria</taxon>
        <taxon>Bacillati</taxon>
        <taxon>Actinomycetota</taxon>
        <taxon>Actinomycetes</taxon>
        <taxon>Micrococcales</taxon>
        <taxon>Microbacteriaceae</taxon>
        <taxon>Microbacterium</taxon>
    </lineage>
</organism>
<dbReference type="EMBL" id="CP118157">
    <property type="protein sequence ID" value="WOF24612.1"/>
    <property type="molecule type" value="Genomic_DNA"/>
</dbReference>
<sequence length="69" mass="8233">MPDDVAELVAQHGVRSAYDERPAYQRNDYLAWIDRAKRPETRSKRINQMLSELEEGGVYMRMRHRPSER</sequence>
<keyword evidence="2" id="KW-1185">Reference proteome</keyword>
<evidence type="ECO:0000313" key="2">
    <source>
        <dbReference type="Proteomes" id="UP001305498"/>
    </source>
</evidence>
<dbReference type="Pfam" id="PF13376">
    <property type="entry name" value="OmdA"/>
    <property type="match status" value="1"/>
</dbReference>
<proteinExistence type="predicted"/>
<evidence type="ECO:0000313" key="1">
    <source>
        <dbReference type="EMBL" id="WOF24612.1"/>
    </source>
</evidence>
<reference evidence="1 2" key="1">
    <citation type="submission" date="2023-02" db="EMBL/GenBank/DDBJ databases">
        <title>Microbacterium betulae sp. nov., isolated from birch wood.</title>
        <authorList>
            <person name="Pasciak M."/>
            <person name="Pawlik K.J."/>
            <person name="Martynowski D."/>
            <person name="Laczmanski L."/>
            <person name="Ciekot J."/>
            <person name="Szponar B."/>
            <person name="Wojcik-Fatla A."/>
            <person name="Mackiewicz B."/>
            <person name="Farian E."/>
            <person name="Cholewa G."/>
            <person name="Cholewa A."/>
            <person name="Dutkiewicz J."/>
        </authorList>
    </citation>
    <scope>NUCLEOTIDE SEQUENCE [LARGE SCALE GENOMIC DNA]</scope>
    <source>
        <strain evidence="1 2">AB</strain>
    </source>
</reference>
<accession>A0AA97I7T5</accession>
<dbReference type="RefSeq" id="WP_317141085.1">
    <property type="nucleotide sequence ID" value="NZ_CP118157.1"/>
</dbReference>
<name>A0AA97I7T5_9MICO</name>
<gene>
    <name evidence="1" type="ORF">N8K70_08160</name>
</gene>
<dbReference type="KEGG" id="mbet:N8K70_08160"/>
<dbReference type="Proteomes" id="UP001305498">
    <property type="component" value="Chromosome"/>
</dbReference>